<reference evidence="5" key="4">
    <citation type="submission" date="2019-12" db="UniProtKB">
        <authorList>
            <consortium name="WormBaseParasite"/>
        </authorList>
    </citation>
    <scope>IDENTIFICATION</scope>
</reference>
<dbReference type="OrthoDB" id="5874761at2759"/>
<keyword evidence="4" id="KW-1185">Reference proteome</keyword>
<reference evidence="3" key="3">
    <citation type="submission" date="2019-04" db="EMBL/GenBank/DDBJ databases">
        <authorList>
            <person name="Howe K."/>
            <person name="Paulini M."/>
            <person name="Williams G."/>
        </authorList>
    </citation>
    <scope>NUCLEOTIDE SEQUENCE [LARGE SCALE GENOMIC DNA]</scope>
    <source>
        <strain evidence="3">FR3</strain>
    </source>
</reference>
<evidence type="ECO:0000313" key="3">
    <source>
        <dbReference type="EMBL" id="VIO94761.1"/>
    </source>
</evidence>
<dbReference type="WormBase" id="Bm1176a">
    <property type="protein sequence ID" value="BM33043"/>
    <property type="gene ID" value="WBGene00221437"/>
</dbReference>
<reference evidence="2" key="2">
    <citation type="submission" date="2012-12" db="EMBL/GenBank/DDBJ databases">
        <authorList>
            <person name="Gao Y.W."/>
            <person name="Fan S.T."/>
            <person name="Sun H.T."/>
            <person name="Wang Z."/>
            <person name="Gao X.L."/>
            <person name="Li Y.G."/>
            <person name="Wang T.C."/>
            <person name="Zhang K."/>
            <person name="Xu W.W."/>
            <person name="Yu Z.J."/>
            <person name="Xia X.Z."/>
        </authorList>
    </citation>
    <scope>NUCLEOTIDE SEQUENCE</scope>
    <source>
        <strain evidence="2">FR3</strain>
    </source>
</reference>
<accession>A0A0K0ISN8</accession>
<sequence>MDDSYCADHNTHSDDQSSTGDDSLSSHHDEEQTQSKISEYKLDDHFSPWSFYLQFMCCRKRKPCDPSMGALPREWLDPSRINFHTQKLAGCSFDNHSRPDDIYSEVGFSPTESNSVENCSG</sequence>
<dbReference type="GeneID" id="66057638"/>
<accession>A0A4E9FCX6</accession>
<evidence type="ECO:0000313" key="4">
    <source>
        <dbReference type="Proteomes" id="UP000006672"/>
    </source>
</evidence>
<gene>
    <name evidence="2 5 6" type="ORF">Bm1176</name>
    <name evidence="3" type="ORF">BM_BM1176</name>
    <name evidence="2" type="ORF">BM_Bm1176</name>
</gene>
<dbReference type="EMBL" id="LN856766">
    <property type="protein sequence ID" value="CDP92177.1"/>
    <property type="molecule type" value="Genomic_DNA"/>
</dbReference>
<reference evidence="2 4" key="1">
    <citation type="journal article" date="2007" name="Science">
        <title>Draft genome of the filarial nematode parasite Brugia malayi.</title>
        <authorList>
            <person name="Ghedin E."/>
            <person name="Wang S."/>
            <person name="Spiro D."/>
            <person name="Caler E."/>
            <person name="Zhao Q."/>
            <person name="Crabtree J."/>
            <person name="Allen J.E."/>
            <person name="Delcher A.L."/>
            <person name="Guiliano D.B."/>
            <person name="Miranda-Saavedra D."/>
            <person name="Angiuoli S.V."/>
            <person name="Creasy T."/>
            <person name="Amedeo P."/>
            <person name="Haas B."/>
            <person name="El-Sayed N.M."/>
            <person name="Wortman J.R."/>
            <person name="Feldblyum T."/>
            <person name="Tallon L."/>
            <person name="Schatz M."/>
            <person name="Shumway M."/>
            <person name="Koo H."/>
            <person name="Salzberg S.L."/>
            <person name="Schobel S."/>
            <person name="Pertea M."/>
            <person name="Pop M."/>
            <person name="White O."/>
            <person name="Barton G.J."/>
            <person name="Carlow C.K."/>
            <person name="Crawford M.J."/>
            <person name="Daub J."/>
            <person name="Dimmic M.W."/>
            <person name="Estes C.F."/>
            <person name="Foster J.M."/>
            <person name="Ganatra M."/>
            <person name="Gregory W.F."/>
            <person name="Johnson N.M."/>
            <person name="Jin J."/>
            <person name="Komuniecki R."/>
            <person name="Korf I."/>
            <person name="Kumar S."/>
            <person name="Laney S."/>
            <person name="Li B.W."/>
            <person name="Li W."/>
            <person name="Lindblom T.H."/>
            <person name="Lustigman S."/>
            <person name="Ma D."/>
            <person name="Maina C.V."/>
            <person name="Martin D.M."/>
            <person name="McCarter J.P."/>
            <person name="McReynolds L."/>
            <person name="Mitreva M."/>
            <person name="Nutman T.B."/>
            <person name="Parkinson J."/>
            <person name="Peregrin-Alvarez J.M."/>
            <person name="Poole C."/>
            <person name="Ren Q."/>
            <person name="Saunders L."/>
            <person name="Sluder A.E."/>
            <person name="Smith K."/>
            <person name="Stanke M."/>
            <person name="Unnasch T.R."/>
            <person name="Ware J."/>
            <person name="Wei A.D."/>
            <person name="Weil G."/>
            <person name="Williams D.J."/>
            <person name="Zhang Y."/>
            <person name="Williams S.A."/>
            <person name="Fraser-Liggett C."/>
            <person name="Slatko B."/>
            <person name="Blaxter M.L."/>
            <person name="Scott A.L."/>
        </authorList>
    </citation>
    <scope>NUCLEOTIDE SEQUENCE</scope>
    <source>
        <strain evidence="2 4">FR3</strain>
    </source>
</reference>
<dbReference type="KEGG" id="bmy:BM_BM1176"/>
<dbReference type="EMBL" id="CAAKNF010000193">
    <property type="protein sequence ID" value="VIO94761.1"/>
    <property type="molecule type" value="Genomic_DNA"/>
</dbReference>
<dbReference type="AlphaFoldDB" id="A0A0K0ISN8"/>
<dbReference type="Proteomes" id="UP000006672">
    <property type="component" value="Unassembled WGS sequence"/>
</dbReference>
<dbReference type="WBParaSite" id="Bm1176a.1">
    <property type="protein sequence ID" value="Bm1176a.1"/>
    <property type="gene ID" value="WBGene00221437"/>
</dbReference>
<evidence type="ECO:0000313" key="6">
    <source>
        <dbReference type="WormBase" id="Bm1176a"/>
    </source>
</evidence>
<protein>
    <submittedName>
        <fullName evidence="2 5">Bm1176, isoform a</fullName>
    </submittedName>
</protein>
<name>A0A0K0ISN8_BRUMA</name>
<dbReference type="OMA" id="RRICCCK"/>
<feature type="compositionally biased region" description="Basic and acidic residues" evidence="1">
    <location>
        <begin position="24"/>
        <end position="39"/>
    </location>
</feature>
<evidence type="ECO:0000256" key="1">
    <source>
        <dbReference type="SAM" id="MobiDB-lite"/>
    </source>
</evidence>
<dbReference type="CTD" id="66057638"/>
<evidence type="ECO:0000313" key="2">
    <source>
        <dbReference type="EMBL" id="CDP92177.1"/>
    </source>
</evidence>
<proteinExistence type="predicted"/>
<organism evidence="4 5">
    <name type="scientific">Brugia malayi</name>
    <name type="common">Filarial nematode worm</name>
    <dbReference type="NCBI Taxonomy" id="6279"/>
    <lineage>
        <taxon>Eukaryota</taxon>
        <taxon>Metazoa</taxon>
        <taxon>Ecdysozoa</taxon>
        <taxon>Nematoda</taxon>
        <taxon>Chromadorea</taxon>
        <taxon>Rhabditida</taxon>
        <taxon>Spirurina</taxon>
        <taxon>Spiruromorpha</taxon>
        <taxon>Filarioidea</taxon>
        <taxon>Onchocercidae</taxon>
        <taxon>Brugia</taxon>
    </lineage>
</organism>
<evidence type="ECO:0000313" key="5">
    <source>
        <dbReference type="WBParaSite" id="Bm1176a.1"/>
    </source>
</evidence>
<dbReference type="RefSeq" id="XP_042935176.1">
    <property type="nucleotide sequence ID" value="XM_043079242.1"/>
</dbReference>
<feature type="region of interest" description="Disordered" evidence="1">
    <location>
        <begin position="1"/>
        <end position="39"/>
    </location>
</feature>